<name>A0A6S7JDM0_PARCT</name>
<dbReference type="AlphaFoldDB" id="A0A6S7JDM0"/>
<organism evidence="1 2">
    <name type="scientific">Paramuricea clavata</name>
    <name type="common">Red gorgonian</name>
    <name type="synonym">Violescent sea-whip</name>
    <dbReference type="NCBI Taxonomy" id="317549"/>
    <lineage>
        <taxon>Eukaryota</taxon>
        <taxon>Metazoa</taxon>
        <taxon>Cnidaria</taxon>
        <taxon>Anthozoa</taxon>
        <taxon>Octocorallia</taxon>
        <taxon>Malacalcyonacea</taxon>
        <taxon>Plexauridae</taxon>
        <taxon>Paramuricea</taxon>
    </lineage>
</organism>
<protein>
    <submittedName>
        <fullName evidence="1">Uncharacterized protein</fullName>
    </submittedName>
</protein>
<proteinExistence type="predicted"/>
<accession>A0A6S7JDM0</accession>
<gene>
    <name evidence="1" type="ORF">PACLA_8A057215</name>
</gene>
<reference evidence="1" key="1">
    <citation type="submission" date="2020-04" db="EMBL/GenBank/DDBJ databases">
        <authorList>
            <person name="Alioto T."/>
            <person name="Alioto T."/>
            <person name="Gomez Garrido J."/>
        </authorList>
    </citation>
    <scope>NUCLEOTIDE SEQUENCE</scope>
    <source>
        <strain evidence="1">A484AB</strain>
    </source>
</reference>
<evidence type="ECO:0000313" key="2">
    <source>
        <dbReference type="Proteomes" id="UP001152795"/>
    </source>
</evidence>
<feature type="non-terminal residue" evidence="1">
    <location>
        <position position="1"/>
    </location>
</feature>
<evidence type="ECO:0000313" key="1">
    <source>
        <dbReference type="EMBL" id="CAB4028164.1"/>
    </source>
</evidence>
<dbReference type="Proteomes" id="UP001152795">
    <property type="component" value="Unassembled WGS sequence"/>
</dbReference>
<sequence length="76" mass="8583">RSIRALEGGSESKLCIREESKKSSSFLPEQHTEDATFITQQPLFATRLDSNELPAVASDWLVLEIITQWTGKTILY</sequence>
<dbReference type="EMBL" id="CACRXK020015292">
    <property type="protein sequence ID" value="CAB4028164.1"/>
    <property type="molecule type" value="Genomic_DNA"/>
</dbReference>
<comment type="caution">
    <text evidence="1">The sequence shown here is derived from an EMBL/GenBank/DDBJ whole genome shotgun (WGS) entry which is preliminary data.</text>
</comment>
<keyword evidence="2" id="KW-1185">Reference proteome</keyword>